<proteinExistence type="predicted"/>
<organism evidence="2 3">
    <name type="scientific">Salipiger aestuarii</name>
    <dbReference type="NCBI Taxonomy" id="568098"/>
    <lineage>
        <taxon>Bacteria</taxon>
        <taxon>Pseudomonadati</taxon>
        <taxon>Pseudomonadota</taxon>
        <taxon>Alphaproteobacteria</taxon>
        <taxon>Rhodobacterales</taxon>
        <taxon>Roseobacteraceae</taxon>
        <taxon>Salipiger</taxon>
    </lineage>
</organism>
<name>A0A327XR44_9RHOB</name>
<gene>
    <name evidence="2" type="ORF">ATI53_10541</name>
</gene>
<dbReference type="Proteomes" id="UP000249165">
    <property type="component" value="Unassembled WGS sequence"/>
</dbReference>
<accession>A0A327XR44</accession>
<feature type="region of interest" description="Disordered" evidence="1">
    <location>
        <begin position="249"/>
        <end position="268"/>
    </location>
</feature>
<comment type="caution">
    <text evidence="2">The sequence shown here is derived from an EMBL/GenBank/DDBJ whole genome shotgun (WGS) entry which is preliminary data.</text>
</comment>
<evidence type="ECO:0000313" key="2">
    <source>
        <dbReference type="EMBL" id="RAK10631.1"/>
    </source>
</evidence>
<evidence type="ECO:0000256" key="1">
    <source>
        <dbReference type="SAM" id="MobiDB-lite"/>
    </source>
</evidence>
<keyword evidence="3" id="KW-1185">Reference proteome</keyword>
<protein>
    <submittedName>
        <fullName evidence="2">Uncharacterized protein</fullName>
    </submittedName>
</protein>
<sequence length="268" mass="29413">MLVPKVIAANIVEGKAKRRDLGTDDGVLVGRHHACGRNATDCQKQYGKQRYYDMSRAGTHRCQIHDRRMSCHHVKNLMMWYATNNLAFIPKYPDRFASSSKPSPPAISSRENRGLTLKKVCQSYGLGSNREKADNGGIATENSGRMAPAVASAANDRFARPTDLVPSDHAARCHQCPVWVNCGAARPNLMNVRNGPEAAARPVEVPHLHSKPLTDSRRSRGEVTSPLYRQPLLRGGLQRALVQANSCLPEPLHRQRSADASALSGQPP</sequence>
<dbReference type="AlphaFoldDB" id="A0A327XR44"/>
<dbReference type="EMBL" id="QLMG01000054">
    <property type="protein sequence ID" value="RAK10631.1"/>
    <property type="molecule type" value="Genomic_DNA"/>
</dbReference>
<reference evidence="2 3" key="1">
    <citation type="submission" date="2018-06" db="EMBL/GenBank/DDBJ databases">
        <title>Genomic Encyclopedia of Archaeal and Bacterial Type Strains, Phase II (KMG-II): from individual species to whole genera.</title>
        <authorList>
            <person name="Goeker M."/>
        </authorList>
    </citation>
    <scope>NUCLEOTIDE SEQUENCE [LARGE SCALE GENOMIC DNA]</scope>
    <source>
        <strain evidence="2 3">DSM 22011</strain>
    </source>
</reference>
<feature type="compositionally biased region" description="Basic and acidic residues" evidence="1">
    <location>
        <begin position="204"/>
        <end position="221"/>
    </location>
</feature>
<evidence type="ECO:0000313" key="3">
    <source>
        <dbReference type="Proteomes" id="UP000249165"/>
    </source>
</evidence>
<feature type="region of interest" description="Disordered" evidence="1">
    <location>
        <begin position="199"/>
        <end position="229"/>
    </location>
</feature>